<dbReference type="PANTHER" id="PTHR33337">
    <property type="entry name" value="GFA DOMAIN-CONTAINING PROTEIN"/>
    <property type="match status" value="1"/>
</dbReference>
<keyword evidence="4" id="KW-0456">Lyase</keyword>
<comment type="similarity">
    <text evidence="1">Belongs to the Gfa family.</text>
</comment>
<evidence type="ECO:0000256" key="2">
    <source>
        <dbReference type="ARBA" id="ARBA00022723"/>
    </source>
</evidence>
<sequence>MDGGGAMHRTGGCRCGAIRYTLSAAPVATRLCWCRDCQYWATGNAAVNIIVPRAAVAVEGTPRAWESLADSGHHMRRAFCGDCGTQLFSEALENTESMVIRVGTLDDASAVVPDVVIWTDSAPAWAHIDPAMTAWPRQPA</sequence>
<evidence type="ECO:0000256" key="4">
    <source>
        <dbReference type="ARBA" id="ARBA00023239"/>
    </source>
</evidence>
<evidence type="ECO:0000259" key="5">
    <source>
        <dbReference type="PROSITE" id="PS51891"/>
    </source>
</evidence>
<comment type="caution">
    <text evidence="6">The sequence shown here is derived from an EMBL/GenBank/DDBJ whole genome shotgun (WGS) entry which is preliminary data.</text>
</comment>
<dbReference type="AlphaFoldDB" id="A0A5D4XKW6"/>
<evidence type="ECO:0000313" key="7">
    <source>
        <dbReference type="Proteomes" id="UP000324973"/>
    </source>
</evidence>
<dbReference type="InterPro" id="IPR006913">
    <property type="entry name" value="CENP-V/GFA"/>
</dbReference>
<dbReference type="PROSITE" id="PS51891">
    <property type="entry name" value="CENP_V_GFA"/>
    <property type="match status" value="1"/>
</dbReference>
<dbReference type="Pfam" id="PF04828">
    <property type="entry name" value="GFA"/>
    <property type="match status" value="1"/>
</dbReference>
<dbReference type="Proteomes" id="UP000324973">
    <property type="component" value="Unassembled WGS sequence"/>
</dbReference>
<dbReference type="EMBL" id="VTFT01000001">
    <property type="protein sequence ID" value="TYT25306.1"/>
    <property type="molecule type" value="Genomic_DNA"/>
</dbReference>
<evidence type="ECO:0000256" key="3">
    <source>
        <dbReference type="ARBA" id="ARBA00022833"/>
    </source>
</evidence>
<protein>
    <submittedName>
        <fullName evidence="6">GFA family protein</fullName>
    </submittedName>
</protein>
<name>A0A5D4XKW6_9GAMM</name>
<accession>A0A5D4XKW6</accession>
<dbReference type="GO" id="GO:0046872">
    <property type="term" value="F:metal ion binding"/>
    <property type="evidence" value="ECO:0007669"/>
    <property type="project" value="UniProtKB-KW"/>
</dbReference>
<feature type="domain" description="CENP-V/GFA" evidence="5">
    <location>
        <begin position="9"/>
        <end position="126"/>
    </location>
</feature>
<gene>
    <name evidence="6" type="ORF">FZO89_02935</name>
</gene>
<organism evidence="6 7">
    <name type="scientific">Luteimonas viscosa</name>
    <dbReference type="NCBI Taxonomy" id="1132694"/>
    <lineage>
        <taxon>Bacteria</taxon>
        <taxon>Pseudomonadati</taxon>
        <taxon>Pseudomonadota</taxon>
        <taxon>Gammaproteobacteria</taxon>
        <taxon>Lysobacterales</taxon>
        <taxon>Lysobacteraceae</taxon>
        <taxon>Luteimonas</taxon>
    </lineage>
</organism>
<reference evidence="6 7" key="1">
    <citation type="submission" date="2019-08" db="EMBL/GenBank/DDBJ databases">
        <title>Luteimonas viscosus sp. nov., isolated from soil of a sunflower field.</title>
        <authorList>
            <person name="Jianli Z."/>
            <person name="Ying Z."/>
        </authorList>
    </citation>
    <scope>NUCLEOTIDE SEQUENCE [LARGE SCALE GENOMIC DNA]</scope>
    <source>
        <strain evidence="6 7">XBU10</strain>
    </source>
</reference>
<dbReference type="Gene3D" id="3.90.1590.10">
    <property type="entry name" value="glutathione-dependent formaldehyde- activating enzyme (gfa)"/>
    <property type="match status" value="1"/>
</dbReference>
<dbReference type="PANTHER" id="PTHR33337:SF40">
    <property type="entry name" value="CENP-V_GFA DOMAIN-CONTAINING PROTEIN-RELATED"/>
    <property type="match status" value="1"/>
</dbReference>
<dbReference type="InterPro" id="IPR011057">
    <property type="entry name" value="Mss4-like_sf"/>
</dbReference>
<evidence type="ECO:0000313" key="6">
    <source>
        <dbReference type="EMBL" id="TYT25306.1"/>
    </source>
</evidence>
<keyword evidence="2" id="KW-0479">Metal-binding</keyword>
<evidence type="ECO:0000256" key="1">
    <source>
        <dbReference type="ARBA" id="ARBA00005495"/>
    </source>
</evidence>
<keyword evidence="3" id="KW-0862">Zinc</keyword>
<proteinExistence type="inferred from homology"/>
<dbReference type="SUPFAM" id="SSF51316">
    <property type="entry name" value="Mss4-like"/>
    <property type="match status" value="1"/>
</dbReference>
<dbReference type="GO" id="GO:0016846">
    <property type="term" value="F:carbon-sulfur lyase activity"/>
    <property type="evidence" value="ECO:0007669"/>
    <property type="project" value="InterPro"/>
</dbReference>
<dbReference type="OrthoDB" id="7765631at2"/>
<keyword evidence="7" id="KW-1185">Reference proteome</keyword>